<evidence type="ECO:0000313" key="2">
    <source>
        <dbReference type="Proteomes" id="UP000653565"/>
    </source>
</evidence>
<reference evidence="1" key="2">
    <citation type="submission" date="2020-04" db="EMBL/GenBank/DDBJ databases">
        <authorList>
            <person name="Santos R.A.C."/>
            <person name="Steenwyk J.L."/>
            <person name="Rivero-Menendez O."/>
            <person name="Mead M.E."/>
            <person name="Silva L.P."/>
            <person name="Bastos R.W."/>
            <person name="Alastruey-Izquierdo A."/>
            <person name="Goldman G.H."/>
            <person name="Rokas A."/>
        </authorList>
    </citation>
    <scope>NUCLEOTIDE SEQUENCE</scope>
    <source>
        <strain evidence="1">CNM-CM6805</strain>
    </source>
</reference>
<keyword evidence="2" id="KW-1185">Reference proteome</keyword>
<protein>
    <submittedName>
        <fullName evidence="1">Uncharacterized protein</fullName>
    </submittedName>
</protein>
<sequence>MLVMNSFEIIRIFFEESTTSISDIVTHDTINLAVTDFAAPERMNRPPHALSIDEQCRLFAVLRDWLPYPKASGLNHLVRTLESRCASVPLDALVTETNPARFEPVVAEEHVKARVKQLHIADH</sequence>
<evidence type="ECO:0000313" key="1">
    <source>
        <dbReference type="EMBL" id="KAF4237762.1"/>
    </source>
</evidence>
<name>A0A8H4M5I4_9EURO</name>
<dbReference type="EMBL" id="JAAAPX010000043">
    <property type="protein sequence ID" value="KAF4237762.1"/>
    <property type="molecule type" value="Genomic_DNA"/>
</dbReference>
<reference evidence="1" key="1">
    <citation type="journal article" date="2020" name="bioRxiv">
        <title>Genomic and phenotypic heterogeneity of clinical isolates of the human pathogens Aspergillus fumigatus, Aspergillus lentulus and Aspergillus fumigatiaffinis.</title>
        <authorList>
            <person name="dos Santos R.A.C."/>
            <person name="Steenwyk J.L."/>
            <person name="Rivero-Menendez O."/>
            <person name="Mead M.E."/>
            <person name="Silva L.P."/>
            <person name="Bastos R.W."/>
            <person name="Alastruey-Izquierdo A."/>
            <person name="Goldman G.H."/>
            <person name="Rokas A."/>
        </authorList>
    </citation>
    <scope>NUCLEOTIDE SEQUENCE</scope>
    <source>
        <strain evidence="1">CNM-CM6805</strain>
    </source>
</reference>
<dbReference type="Proteomes" id="UP000653565">
    <property type="component" value="Unassembled WGS sequence"/>
</dbReference>
<dbReference type="AlphaFoldDB" id="A0A8H4M5I4"/>
<gene>
    <name evidence="1" type="ORF">CNMCM6805_006819</name>
</gene>
<dbReference type="OrthoDB" id="288590at2759"/>
<accession>A0A8H4M5I4</accession>
<organism evidence="1 2">
    <name type="scientific">Aspergillus fumigatiaffinis</name>
    <dbReference type="NCBI Taxonomy" id="340414"/>
    <lineage>
        <taxon>Eukaryota</taxon>
        <taxon>Fungi</taxon>
        <taxon>Dikarya</taxon>
        <taxon>Ascomycota</taxon>
        <taxon>Pezizomycotina</taxon>
        <taxon>Eurotiomycetes</taxon>
        <taxon>Eurotiomycetidae</taxon>
        <taxon>Eurotiales</taxon>
        <taxon>Aspergillaceae</taxon>
        <taxon>Aspergillus</taxon>
        <taxon>Aspergillus subgen. Fumigati</taxon>
    </lineage>
</organism>
<comment type="caution">
    <text evidence="1">The sequence shown here is derived from an EMBL/GenBank/DDBJ whole genome shotgun (WGS) entry which is preliminary data.</text>
</comment>
<proteinExistence type="predicted"/>